<feature type="compositionally biased region" description="Pro residues" evidence="1">
    <location>
        <begin position="685"/>
        <end position="704"/>
    </location>
</feature>
<feature type="transmembrane region" description="Helical" evidence="2">
    <location>
        <begin position="37"/>
        <end position="59"/>
    </location>
</feature>
<accession>A0ABU3QS98</accession>
<organism evidence="3 4">
    <name type="scientific">Streptomyces tamarix</name>
    <dbReference type="NCBI Taxonomy" id="3078565"/>
    <lineage>
        <taxon>Bacteria</taxon>
        <taxon>Bacillati</taxon>
        <taxon>Actinomycetota</taxon>
        <taxon>Actinomycetes</taxon>
        <taxon>Kitasatosporales</taxon>
        <taxon>Streptomycetaceae</taxon>
        <taxon>Streptomyces</taxon>
    </lineage>
</organism>
<evidence type="ECO:0008006" key="5">
    <source>
        <dbReference type="Google" id="ProtNLM"/>
    </source>
</evidence>
<evidence type="ECO:0000256" key="1">
    <source>
        <dbReference type="SAM" id="MobiDB-lite"/>
    </source>
</evidence>
<feature type="region of interest" description="Disordered" evidence="1">
    <location>
        <begin position="612"/>
        <end position="704"/>
    </location>
</feature>
<feature type="transmembrane region" description="Helical" evidence="2">
    <location>
        <begin position="6"/>
        <end position="25"/>
    </location>
</feature>
<name>A0ABU3QS98_9ACTN</name>
<dbReference type="InterPro" id="IPR051162">
    <property type="entry name" value="T4SS_component"/>
</dbReference>
<evidence type="ECO:0000313" key="4">
    <source>
        <dbReference type="Proteomes" id="UP001250181"/>
    </source>
</evidence>
<gene>
    <name evidence="3" type="ORF">RND61_26755</name>
</gene>
<evidence type="ECO:0000256" key="2">
    <source>
        <dbReference type="SAM" id="Phobius"/>
    </source>
</evidence>
<keyword evidence="2" id="KW-1133">Transmembrane helix</keyword>
<dbReference type="EMBL" id="JAWCTQ010000044">
    <property type="protein sequence ID" value="MDT9685638.1"/>
    <property type="molecule type" value="Genomic_DNA"/>
</dbReference>
<keyword evidence="2" id="KW-0472">Membrane</keyword>
<reference evidence="3 4" key="1">
    <citation type="submission" date="2023-09" db="EMBL/GenBank/DDBJ databases">
        <title>Streptomyces sp. nov.: A antagonism against Alternaria gaisen Producing Streptochlin, Isolated from Tamarix root soil.</title>
        <authorList>
            <person name="Chen Y."/>
        </authorList>
    </citation>
    <scope>NUCLEOTIDE SEQUENCE [LARGE SCALE GENOMIC DNA]</scope>
    <source>
        <strain evidence="3 4">TRM76323</strain>
    </source>
</reference>
<dbReference type="InterPro" id="IPR027417">
    <property type="entry name" value="P-loop_NTPase"/>
</dbReference>
<dbReference type="SUPFAM" id="SSF52540">
    <property type="entry name" value="P-loop containing nucleoside triphosphate hydrolases"/>
    <property type="match status" value="1"/>
</dbReference>
<dbReference type="PANTHER" id="PTHR30121:SF6">
    <property type="entry name" value="SLR6007 PROTEIN"/>
    <property type="match status" value="1"/>
</dbReference>
<sequence length="704" mass="76176">MARAAGVILAVLNPVAAILVLVLVAAGRRFPPRARHWVCWAGWGAVVVGALIGFFRWYLVPYRELGTAIWDSPNRAALAELAQENWASWVGNQIPFSVTVAAGIGGAWLIRRAKFTAEWRTVKDPVPQKRIEAKLRELAQNDDRPPAQSLDDLRIRLGVDKMTGDACEISGRAMRRHGFIPGASGYGKSRTIEQLVYELVVSPHARPLGIGFLFADMKADPMLIEAMAGGAHHAGRRFKLVTVTGAGTTYNPIRHGSAEQIRSRIVECLDQVAGGGFSEPHHREAAEEFLLYAVRALDDLVRGSVTELFPDGTTRAWRRDLPDLARLLTLKSLGSRTNHFSPRLQKELGDYLNYLNTEAKDLKRSIPGLATRIRNLVSGDAGRVLIETQDGVDLYESVKRGDIVLFSLAANTDAKAARQIGNLFLTDLGSVGDRLLAENFGENGGLFIAGVDEFSGLGGSTMTGLFQRLRAAGGGLFVCTQDLADLADVSDAFLAAVLTNADVLILHRTKASAEQVSELLGTYEGWEETLQVQEDIGVLGSTTAGSGVGSLRQVDRFKVHPNQLRELGVGEAIVAIGHPEDSSQTVQMALAPRYPVPEAEPDEVLEQQPPVDLTKELPPAPPARKDVEAVEAIPESAPEDAAEFEGWEEEPPEVEEEPVEADEKETVETGDDAAEVPAEETPVIVPRPQPSPSPATPKPASDPF</sequence>
<evidence type="ECO:0000313" key="3">
    <source>
        <dbReference type="EMBL" id="MDT9685638.1"/>
    </source>
</evidence>
<keyword evidence="4" id="KW-1185">Reference proteome</keyword>
<proteinExistence type="predicted"/>
<dbReference type="Proteomes" id="UP001250181">
    <property type="component" value="Unassembled WGS sequence"/>
</dbReference>
<protein>
    <recommendedName>
        <fullName evidence="5">TraD/TraG TraM recognition site domain-containing protein</fullName>
    </recommendedName>
</protein>
<dbReference type="RefSeq" id="WP_315880681.1">
    <property type="nucleotide sequence ID" value="NZ_JAWCTQ010000044.1"/>
</dbReference>
<dbReference type="Gene3D" id="3.40.50.300">
    <property type="entry name" value="P-loop containing nucleotide triphosphate hydrolases"/>
    <property type="match status" value="1"/>
</dbReference>
<comment type="caution">
    <text evidence="3">The sequence shown here is derived from an EMBL/GenBank/DDBJ whole genome shotgun (WGS) entry which is preliminary data.</text>
</comment>
<feature type="compositionally biased region" description="Acidic residues" evidence="1">
    <location>
        <begin position="637"/>
        <end position="678"/>
    </location>
</feature>
<dbReference type="PANTHER" id="PTHR30121">
    <property type="entry name" value="UNCHARACTERIZED PROTEIN YJGR-RELATED"/>
    <property type="match status" value="1"/>
</dbReference>
<keyword evidence="2" id="KW-0812">Transmembrane</keyword>